<sequence length="208" mass="23300">MAATTKFTRIYQSVASSSAMYALWARHNDAPFDDIRLSGQRDVNTWFEVTKEAFDMMLGLMPPIWLGQGAFAICEAMTDSIHAVFIPAEINGALRFFAGYLDLSDRKSTERLRQAIVERLTASGPSLASRDEKLETIWNTTHRDFRGYAGSVDPDIWDAASMGKRTVLVLREGGTTLVCLEHLNDGEIDRLYNPAYERRSLERAAEAA</sequence>
<evidence type="ECO:0000313" key="1">
    <source>
        <dbReference type="EMBL" id="MFC3637311.1"/>
    </source>
</evidence>
<evidence type="ECO:0000313" key="2">
    <source>
        <dbReference type="Proteomes" id="UP001595704"/>
    </source>
</evidence>
<gene>
    <name evidence="1" type="ORF">ACFONL_07930</name>
</gene>
<dbReference type="RefSeq" id="WP_191320755.1">
    <property type="nucleotide sequence ID" value="NZ_BNCG01000024.1"/>
</dbReference>
<name>A0ABV7UFJ6_9HYPH</name>
<protein>
    <submittedName>
        <fullName evidence="1">DUF1419 domain-containing protein</fullName>
    </submittedName>
</protein>
<keyword evidence="2" id="KW-1185">Reference proteome</keyword>
<dbReference type="EMBL" id="JBHRYC010000034">
    <property type="protein sequence ID" value="MFC3637311.1"/>
    <property type="molecule type" value="Genomic_DNA"/>
</dbReference>
<dbReference type="Pfam" id="PF07215">
    <property type="entry name" value="DUF1419"/>
    <property type="match status" value="1"/>
</dbReference>
<accession>A0ABV7UFJ6</accession>
<organism evidence="1 2">
    <name type="scientific">Camelimonas fluminis</name>
    <dbReference type="NCBI Taxonomy" id="1576911"/>
    <lineage>
        <taxon>Bacteria</taxon>
        <taxon>Pseudomonadati</taxon>
        <taxon>Pseudomonadota</taxon>
        <taxon>Alphaproteobacteria</taxon>
        <taxon>Hyphomicrobiales</taxon>
        <taxon>Chelatococcaceae</taxon>
        <taxon>Camelimonas</taxon>
    </lineage>
</organism>
<comment type="caution">
    <text evidence="1">The sequence shown here is derived from an EMBL/GenBank/DDBJ whole genome shotgun (WGS) entry which is preliminary data.</text>
</comment>
<reference evidence="2" key="1">
    <citation type="journal article" date="2019" name="Int. J. Syst. Evol. Microbiol.">
        <title>The Global Catalogue of Microorganisms (GCM) 10K type strain sequencing project: providing services to taxonomists for standard genome sequencing and annotation.</title>
        <authorList>
            <consortium name="The Broad Institute Genomics Platform"/>
            <consortium name="The Broad Institute Genome Sequencing Center for Infectious Disease"/>
            <person name="Wu L."/>
            <person name="Ma J."/>
        </authorList>
    </citation>
    <scope>NUCLEOTIDE SEQUENCE [LARGE SCALE GENOMIC DNA]</scope>
    <source>
        <strain evidence="2">KCTC 42282</strain>
    </source>
</reference>
<proteinExistence type="predicted"/>
<dbReference type="Proteomes" id="UP001595704">
    <property type="component" value="Unassembled WGS sequence"/>
</dbReference>
<dbReference type="InterPro" id="IPR009862">
    <property type="entry name" value="DUF1419"/>
</dbReference>